<proteinExistence type="predicted"/>
<sequence length="84" mass="9847">MPKQFTISANTSLSLFNTLFLKNTSSVISQFLTDFPDKTEYHLDIEDNQNILGKFEKMCQGKLVLFEEEELLISHKRIQMYLKN</sequence>
<keyword evidence="2" id="KW-1185">Reference proteome</keyword>
<evidence type="ECO:0000313" key="2">
    <source>
        <dbReference type="Proteomes" id="UP001470230"/>
    </source>
</evidence>
<organism evidence="1 2">
    <name type="scientific">Tritrichomonas musculus</name>
    <dbReference type="NCBI Taxonomy" id="1915356"/>
    <lineage>
        <taxon>Eukaryota</taxon>
        <taxon>Metamonada</taxon>
        <taxon>Parabasalia</taxon>
        <taxon>Tritrichomonadida</taxon>
        <taxon>Tritrichomonadidae</taxon>
        <taxon>Tritrichomonas</taxon>
    </lineage>
</organism>
<dbReference type="EMBL" id="JAPFFF010000024">
    <property type="protein sequence ID" value="KAK8850130.1"/>
    <property type="molecule type" value="Genomic_DNA"/>
</dbReference>
<reference evidence="1 2" key="1">
    <citation type="submission" date="2024-04" db="EMBL/GenBank/DDBJ databases">
        <title>Tritrichomonas musculus Genome.</title>
        <authorList>
            <person name="Alves-Ferreira E."/>
            <person name="Grigg M."/>
            <person name="Lorenzi H."/>
            <person name="Galac M."/>
        </authorList>
    </citation>
    <scope>NUCLEOTIDE SEQUENCE [LARGE SCALE GENOMIC DNA]</scope>
    <source>
        <strain evidence="1 2">EAF2021</strain>
    </source>
</reference>
<dbReference type="Proteomes" id="UP001470230">
    <property type="component" value="Unassembled WGS sequence"/>
</dbReference>
<name>A0ABR2HN40_9EUKA</name>
<gene>
    <name evidence="1" type="ORF">M9Y10_018242</name>
</gene>
<comment type="caution">
    <text evidence="1">The sequence shown here is derived from an EMBL/GenBank/DDBJ whole genome shotgun (WGS) entry which is preliminary data.</text>
</comment>
<accession>A0ABR2HN40</accession>
<evidence type="ECO:0000313" key="1">
    <source>
        <dbReference type="EMBL" id="KAK8850130.1"/>
    </source>
</evidence>
<protein>
    <submittedName>
        <fullName evidence="1">Uncharacterized protein</fullName>
    </submittedName>
</protein>